<evidence type="ECO:0000256" key="3">
    <source>
        <dbReference type="SAM" id="Phobius"/>
    </source>
</evidence>
<keyword evidence="4" id="KW-0732">Signal</keyword>
<dbReference type="SUPFAM" id="SSF50630">
    <property type="entry name" value="Acid proteases"/>
    <property type="match status" value="1"/>
</dbReference>
<dbReference type="GO" id="GO:0004190">
    <property type="term" value="F:aspartic-type endopeptidase activity"/>
    <property type="evidence" value="ECO:0007669"/>
    <property type="project" value="UniProtKB-ARBA"/>
</dbReference>
<evidence type="ECO:0000256" key="2">
    <source>
        <dbReference type="SAM" id="MobiDB-lite"/>
    </source>
</evidence>
<dbReference type="InterPro" id="IPR021109">
    <property type="entry name" value="Peptidase_aspartic_dom_sf"/>
</dbReference>
<gene>
    <name evidence="6" type="ORF">SAMEA4029009_CIC11G00000001222</name>
</gene>
<evidence type="ECO:0000259" key="5">
    <source>
        <dbReference type="PROSITE" id="PS51767"/>
    </source>
</evidence>
<reference evidence="6 7" key="1">
    <citation type="submission" date="2016-10" db="EMBL/GenBank/DDBJ databases">
        <authorList>
            <person name="de Groot N.N."/>
        </authorList>
    </citation>
    <scope>NUCLEOTIDE SEQUENCE [LARGE SCALE GENOMIC DNA]</scope>
    <source>
        <strain evidence="6 7">PYCC 4715</strain>
    </source>
</reference>
<dbReference type="Pfam" id="PF00026">
    <property type="entry name" value="Asp"/>
    <property type="match status" value="1"/>
</dbReference>
<feature type="transmembrane region" description="Helical" evidence="3">
    <location>
        <begin position="517"/>
        <end position="537"/>
    </location>
</feature>
<protein>
    <submittedName>
        <fullName evidence="6">CIC11C00000001222</fullName>
    </submittedName>
</protein>
<dbReference type="PROSITE" id="PS51767">
    <property type="entry name" value="PEPTIDASE_A1"/>
    <property type="match status" value="1"/>
</dbReference>
<feature type="region of interest" description="Disordered" evidence="2">
    <location>
        <begin position="428"/>
        <end position="465"/>
    </location>
</feature>
<feature type="signal peptide" evidence="4">
    <location>
        <begin position="1"/>
        <end position="17"/>
    </location>
</feature>
<dbReference type="Gene3D" id="2.40.70.10">
    <property type="entry name" value="Acid Proteases"/>
    <property type="match status" value="2"/>
</dbReference>
<feature type="chain" id="PRO_5013131830" evidence="4">
    <location>
        <begin position="18"/>
        <end position="538"/>
    </location>
</feature>
<evidence type="ECO:0000313" key="6">
    <source>
        <dbReference type="EMBL" id="SGZ53290.1"/>
    </source>
</evidence>
<name>A0A1L0BST4_9ASCO</name>
<dbReference type="AlphaFoldDB" id="A0A1L0BST4"/>
<keyword evidence="1" id="KW-1015">Disulfide bond</keyword>
<keyword evidence="3" id="KW-0472">Membrane</keyword>
<evidence type="ECO:0000256" key="1">
    <source>
        <dbReference type="ARBA" id="ARBA00023157"/>
    </source>
</evidence>
<dbReference type="InterPro" id="IPR033121">
    <property type="entry name" value="PEPTIDASE_A1"/>
</dbReference>
<dbReference type="Proteomes" id="UP000182259">
    <property type="component" value="Chromosome III"/>
</dbReference>
<keyword evidence="3" id="KW-1133">Transmembrane helix</keyword>
<feature type="domain" description="Peptidase A1" evidence="5">
    <location>
        <begin position="49"/>
        <end position="370"/>
    </location>
</feature>
<proteinExistence type="predicted"/>
<dbReference type="EMBL" id="LT635766">
    <property type="protein sequence ID" value="SGZ53290.1"/>
    <property type="molecule type" value="Genomic_DNA"/>
</dbReference>
<evidence type="ECO:0000313" key="7">
    <source>
        <dbReference type="Proteomes" id="UP000182259"/>
    </source>
</evidence>
<organism evidence="6 7">
    <name type="scientific">Sungouiella intermedia</name>
    <dbReference type="NCBI Taxonomy" id="45354"/>
    <lineage>
        <taxon>Eukaryota</taxon>
        <taxon>Fungi</taxon>
        <taxon>Dikarya</taxon>
        <taxon>Ascomycota</taxon>
        <taxon>Saccharomycotina</taxon>
        <taxon>Pichiomycetes</taxon>
        <taxon>Metschnikowiaceae</taxon>
        <taxon>Sungouiella</taxon>
    </lineage>
</organism>
<evidence type="ECO:0000256" key="4">
    <source>
        <dbReference type="SAM" id="SignalP"/>
    </source>
</evidence>
<sequence length="538" mass="58125">MFWSHIVALLAAPSVINLPIKNIAQVLDTATSHSKPSQYENVVEHYEEMIVEVRVGSPEKTRIMGVDFLSHENVLMDATLGCDTELVATGYGHHRLTKQGIDAIALDPRVLTTFKVEDGNDNGELGGYSASERLAIGTGKPMDVMFRMVDTCEMRNSMGFAMSPLRENEEEKEGNMNLVQKLKAQGSIRTAIASFMFPQGTDDEGSLLIGGLDHSKYTGTLGKMQMVNSKAEDGYTRTGAIEVVLDGISTEDAILEDAHHGVKLTTLSWSSLPEEHLKAIANEFGGNLNQEMAEYTYDKDILFRNEALIFSFGGVPINVPIRELAYECAEATYCLSLGRKVHNQISSIGLDVLKHAYLVIDYENNEVALAQAVHKAWKLPLFEEATAGIPSATKAPGYASRIVNFFGKHESVATGEADEGGVVLNKRATSGATAKTTNNGPTTGAHGGTTTGTPRTTSLYGNTPTDTGTGVVVVSTGKSTTRTSTRTTTTSRTSSFFNTTSKIAGASPMKFNVGENYHGVSFFYLYMGVIAALFLMYA</sequence>
<accession>A0A1L0BST4</accession>
<keyword evidence="3" id="KW-0812">Transmembrane</keyword>
<feature type="compositionally biased region" description="Low complexity" evidence="2">
    <location>
        <begin position="451"/>
        <end position="465"/>
    </location>
</feature>